<evidence type="ECO:0000313" key="3">
    <source>
        <dbReference type="EMBL" id="SFZ70915.1"/>
    </source>
</evidence>
<dbReference type="Pfam" id="PF01856">
    <property type="entry name" value="HP_OMP"/>
    <property type="match status" value="1"/>
</dbReference>
<accession>A0A1M4NGG1</accession>
<protein>
    <submittedName>
        <fullName evidence="2">OMP669</fullName>
    </submittedName>
    <submittedName>
        <fullName evidence="3">OMP778</fullName>
    </submittedName>
    <submittedName>
        <fullName evidence="1">OMP925</fullName>
    </submittedName>
</protein>
<proteinExistence type="predicted"/>
<dbReference type="GeneID" id="31758529"/>
<name>A0A1M4NGG1_HELAC</name>
<dbReference type="EMBL" id="LT632756">
    <property type="protein sequence ID" value="SFZ70527.1"/>
    <property type="molecule type" value="Genomic_DNA"/>
</dbReference>
<dbReference type="EMBL" id="LT632789">
    <property type="protein sequence ID" value="SFZ70603.1"/>
    <property type="molecule type" value="Genomic_DNA"/>
</dbReference>
<dbReference type="AlphaFoldDB" id="A0A1M4NGG1"/>
<dbReference type="InterPro" id="IPR002718">
    <property type="entry name" value="OMP_Helicobacter"/>
</dbReference>
<dbReference type="EMBL" id="LT632951">
    <property type="protein sequence ID" value="SFZ70915.1"/>
    <property type="molecule type" value="Genomic_DNA"/>
</dbReference>
<organism evidence="1">
    <name type="scientific">Helicobacter acinonychis</name>
    <name type="common">Helicobacter acinonyx</name>
    <dbReference type="NCBI Taxonomy" id="212"/>
    <lineage>
        <taxon>Bacteria</taxon>
        <taxon>Pseudomonadati</taxon>
        <taxon>Campylobacterota</taxon>
        <taxon>Epsilonproteobacteria</taxon>
        <taxon>Campylobacterales</taxon>
        <taxon>Helicobacteraceae</taxon>
        <taxon>Helicobacter</taxon>
    </lineage>
</organism>
<sequence length="216" mass="25215">MVLKKEKQKFHQWVCYAKFLIFCVGFLSLANHLGAKNLGYMSSSYQVGMVFMRPLSANKLLQGASIVQGYEVNPKNDWAYSRYYIFVDYGNVLFNENSTLQANMFTYGVGGDFMVAYAKNPINRWAFFFGLQLAANTWLLNNKVKDLVVNTWNSLKDFNFRNTYFRAIGVFGVQFRTIVLYHNVDVEIGMKIFLTPERHSLFERSFLFFVSHSWHF</sequence>
<evidence type="ECO:0000313" key="1">
    <source>
        <dbReference type="EMBL" id="SFZ70527.1"/>
    </source>
</evidence>
<dbReference type="OMA" id="GMVFMRP"/>
<reference evidence="1" key="1">
    <citation type="submission" date="2016-10" db="EMBL/GenBank/DDBJ databases">
        <title>Proteomic and phylogenetic analysis of the outer membrane protein repertoire of gastric Helicobacter species.</title>
        <authorList>
            <person name="Joosten M."/>
        </authorList>
    </citation>
    <scope>NUCLEOTIDE SEQUENCE</scope>
    <source>
        <strain evidence="1">Acino1</strain>
        <strain evidence="2">Acino2</strain>
        <strain evidence="3">Acino4</strain>
    </source>
</reference>
<gene>
    <name evidence="1" type="primary">omp925</name>
    <name evidence="2" type="synonym">omp669</name>
    <name evidence="3" type="synonym">omp778</name>
</gene>
<evidence type="ECO:0000313" key="2">
    <source>
        <dbReference type="EMBL" id="SFZ70603.1"/>
    </source>
</evidence>
<dbReference type="RefSeq" id="WP_011578043.1">
    <property type="nucleotide sequence ID" value="NZ_FZLV01000002.1"/>
</dbReference>